<organism evidence="9">
    <name type="scientific">Ixodes scapularis</name>
    <name type="common">Black-legged tick</name>
    <name type="synonym">Deer tick</name>
    <dbReference type="NCBI Taxonomy" id="6945"/>
    <lineage>
        <taxon>Eukaryota</taxon>
        <taxon>Metazoa</taxon>
        <taxon>Ecdysozoa</taxon>
        <taxon>Arthropoda</taxon>
        <taxon>Chelicerata</taxon>
        <taxon>Arachnida</taxon>
        <taxon>Acari</taxon>
        <taxon>Parasitiformes</taxon>
        <taxon>Ixodida</taxon>
        <taxon>Ixodoidea</taxon>
        <taxon>Ixodidae</taxon>
        <taxon>Ixodinae</taxon>
        <taxon>Ixodes</taxon>
    </lineage>
</organism>
<name>A0A4D5S0Z3_IXOSC</name>
<feature type="transmembrane region" description="Helical" evidence="7">
    <location>
        <begin position="221"/>
        <end position="244"/>
    </location>
</feature>
<dbReference type="Pfam" id="PF07690">
    <property type="entry name" value="MFS_1"/>
    <property type="match status" value="1"/>
</dbReference>
<evidence type="ECO:0000256" key="5">
    <source>
        <dbReference type="ARBA" id="ARBA00022989"/>
    </source>
</evidence>
<dbReference type="VEuPathDB" id="VectorBase:ISCW000561"/>
<keyword evidence="6 7" id="KW-0472">Membrane</keyword>
<dbReference type="EMBL" id="GHJT01009349">
    <property type="protein sequence ID" value="MOY43320.1"/>
    <property type="molecule type" value="Transcribed_RNA"/>
</dbReference>
<dbReference type="PANTHER" id="PTHR11662:SF399">
    <property type="entry name" value="FI19708P1-RELATED"/>
    <property type="match status" value="1"/>
</dbReference>
<feature type="transmembrane region" description="Helical" evidence="7">
    <location>
        <begin position="131"/>
        <end position="149"/>
    </location>
</feature>
<dbReference type="InterPro" id="IPR020846">
    <property type="entry name" value="MFS_dom"/>
</dbReference>
<dbReference type="PANTHER" id="PTHR11662">
    <property type="entry name" value="SOLUTE CARRIER FAMILY 17"/>
    <property type="match status" value="1"/>
</dbReference>
<accession>A0A4D5S0Z3</accession>
<dbReference type="InterPro" id="IPR036259">
    <property type="entry name" value="MFS_trans_sf"/>
</dbReference>
<dbReference type="PROSITE" id="PS50850">
    <property type="entry name" value="MFS"/>
    <property type="match status" value="1"/>
</dbReference>
<dbReference type="VEuPathDB" id="VectorBase:ISCP_008809"/>
<reference evidence="9" key="1">
    <citation type="submission" date="2019-04" db="EMBL/GenBank/DDBJ databases">
        <title>An insight into the mialome of Ixodes scapularis.</title>
        <authorList>
            <person name="Ribeiro J.M."/>
            <person name="Mather T.N."/>
            <person name="Karim S."/>
        </authorList>
    </citation>
    <scope>NUCLEOTIDE SEQUENCE</scope>
</reference>
<feature type="transmembrane region" description="Helical" evidence="7">
    <location>
        <begin position="344"/>
        <end position="370"/>
    </location>
</feature>
<evidence type="ECO:0000313" key="9">
    <source>
        <dbReference type="EMBL" id="MOY43320.1"/>
    </source>
</evidence>
<dbReference type="CDD" id="cd17318">
    <property type="entry name" value="MFS_SLC17"/>
    <property type="match status" value="1"/>
</dbReference>
<keyword evidence="5 7" id="KW-1133">Transmembrane helix</keyword>
<evidence type="ECO:0000256" key="7">
    <source>
        <dbReference type="SAM" id="Phobius"/>
    </source>
</evidence>
<feature type="transmembrane region" description="Helical" evidence="7">
    <location>
        <begin position="391"/>
        <end position="410"/>
    </location>
</feature>
<dbReference type="FunFam" id="1.20.1250.20:FF:000003">
    <property type="entry name" value="Solute carrier family 17 member 3"/>
    <property type="match status" value="1"/>
</dbReference>
<evidence type="ECO:0000256" key="4">
    <source>
        <dbReference type="ARBA" id="ARBA00022847"/>
    </source>
</evidence>
<dbReference type="OrthoDB" id="2985014at2759"/>
<dbReference type="FunFam" id="1.20.1250.20:FF:000423">
    <property type="entry name" value="Putative inorganic phosphate cotransporter-like Protein"/>
    <property type="match status" value="1"/>
</dbReference>
<feature type="transmembrane region" description="Helical" evidence="7">
    <location>
        <begin position="63"/>
        <end position="82"/>
    </location>
</feature>
<proteinExistence type="predicted"/>
<evidence type="ECO:0000259" key="8">
    <source>
        <dbReference type="PROSITE" id="PS50850"/>
    </source>
</evidence>
<dbReference type="SUPFAM" id="SSF103473">
    <property type="entry name" value="MFS general substrate transporter"/>
    <property type="match status" value="1"/>
</dbReference>
<feature type="transmembrane region" description="Helical" evidence="7">
    <location>
        <begin position="416"/>
        <end position="435"/>
    </location>
</feature>
<feature type="transmembrane region" description="Helical" evidence="7">
    <location>
        <begin position="304"/>
        <end position="324"/>
    </location>
</feature>
<keyword evidence="3 7" id="KW-0812">Transmembrane</keyword>
<evidence type="ECO:0000256" key="3">
    <source>
        <dbReference type="ARBA" id="ARBA00022692"/>
    </source>
</evidence>
<dbReference type="AlphaFoldDB" id="A0A4D5S0Z3"/>
<keyword evidence="2" id="KW-0813">Transport</keyword>
<dbReference type="Gene3D" id="1.20.1250.20">
    <property type="entry name" value="MFS general substrate transporter like domains"/>
    <property type="match status" value="2"/>
</dbReference>
<feature type="transmembrane region" description="Helical" evidence="7">
    <location>
        <begin position="484"/>
        <end position="503"/>
    </location>
</feature>
<dbReference type="GO" id="GO:0015293">
    <property type="term" value="F:symporter activity"/>
    <property type="evidence" value="ECO:0007669"/>
    <property type="project" value="UniProtKB-KW"/>
</dbReference>
<feature type="transmembrane region" description="Helical" evidence="7">
    <location>
        <begin position="256"/>
        <end position="275"/>
    </location>
</feature>
<dbReference type="InterPro" id="IPR011701">
    <property type="entry name" value="MFS"/>
</dbReference>
<dbReference type="VEuPathDB" id="VectorBase:ISCP_001179"/>
<dbReference type="GO" id="GO:0016020">
    <property type="term" value="C:membrane"/>
    <property type="evidence" value="ECO:0007669"/>
    <property type="project" value="UniProtKB-SubCell"/>
</dbReference>
<evidence type="ECO:0000256" key="6">
    <source>
        <dbReference type="ARBA" id="ARBA00023136"/>
    </source>
</evidence>
<sequence length="581" mass="62984">MCRFYPRSRGVLPRVIAILIVNLLRATCNRVSFSPLKRNTQLCLPGCPSPIGMSDLANARDVLIARYAFAVAGFFGLVQLYVQRLNLSVAIVAMVRMKKIANTSVETGCDFGARNATSMELEGDFDWDEQVQSMILASFFYGYILLQLPGGRLADRVGGKYPLGAGILVSSAMTLITPFAARIHYGALMAVRFFMGVAAGCCFPAMQAMLAQWVPKAQRTVISSMVFTGSFTGTVIAMTATGVMSDSEFLGGWQSAFYVFGFSGCVWCIVWFTYIQNKPTEHPDSPGFSASKLSGGNVVRKPALIPWCAILTSPAVWSLTATQWAHTYGSYTLMTELPNYLKNILGFGLTQNGLLSGVPYLMLSVLSLLVGWAADLVRRRNIATATTIRKFCDAVSAFGPALCLMAVTATPCERTLAVFWFWLAIALISFANSGFNCTHVDMAPAFAGTLFGITNCIGNTTGIIAPQVVGFLTETHNNVDNWRLVFYITATVYTLGAVLFIAFGSAEPQEWANQAHTPREGETSSSYTVSGLPMASPYTVTGCPMESSYTASGYSTSSTMNVPIYEVPRNYSGQYSSRPAH</sequence>
<dbReference type="VEuPathDB" id="VectorBase:ISCI000561"/>
<evidence type="ECO:0000256" key="2">
    <source>
        <dbReference type="ARBA" id="ARBA00022448"/>
    </source>
</evidence>
<dbReference type="InterPro" id="IPR050382">
    <property type="entry name" value="MFS_Na/Anion_cotransporter"/>
</dbReference>
<feature type="transmembrane region" description="Helical" evidence="7">
    <location>
        <begin position="193"/>
        <end position="214"/>
    </location>
</feature>
<keyword evidence="4" id="KW-0769">Symport</keyword>
<evidence type="ECO:0000256" key="1">
    <source>
        <dbReference type="ARBA" id="ARBA00004141"/>
    </source>
</evidence>
<feature type="transmembrane region" description="Helical" evidence="7">
    <location>
        <begin position="442"/>
        <end position="464"/>
    </location>
</feature>
<comment type="subcellular location">
    <subcellularLocation>
        <location evidence="1">Membrane</location>
        <topology evidence="1">Multi-pass membrane protein</topology>
    </subcellularLocation>
</comment>
<feature type="domain" description="Major facilitator superfamily (MFS) profile" evidence="8">
    <location>
        <begin position="65"/>
        <end position="508"/>
    </location>
</feature>
<feature type="transmembrane region" description="Helical" evidence="7">
    <location>
        <begin position="161"/>
        <end position="181"/>
    </location>
</feature>
<protein>
    <submittedName>
        <fullName evidence="9">Putative permease of the major facilitator superfamily protein</fullName>
    </submittedName>
</protein>